<accession>A0AA39UTC6</accession>
<keyword evidence="2" id="KW-1185">Reference proteome</keyword>
<evidence type="ECO:0000313" key="1">
    <source>
        <dbReference type="EMBL" id="KAK0492000.1"/>
    </source>
</evidence>
<protein>
    <recommendedName>
        <fullName evidence="3">Heterokaryon incompatibility domain-containing protein</fullName>
    </recommendedName>
</protein>
<proteinExistence type="predicted"/>
<dbReference type="AlphaFoldDB" id="A0AA39UTC6"/>
<gene>
    <name evidence="1" type="ORF">EDD18DRAFT_1334554</name>
</gene>
<name>A0AA39UTC6_9AGAR</name>
<organism evidence="1 2">
    <name type="scientific">Armillaria luteobubalina</name>
    <dbReference type="NCBI Taxonomy" id="153913"/>
    <lineage>
        <taxon>Eukaryota</taxon>
        <taxon>Fungi</taxon>
        <taxon>Dikarya</taxon>
        <taxon>Basidiomycota</taxon>
        <taxon>Agaricomycotina</taxon>
        <taxon>Agaricomycetes</taxon>
        <taxon>Agaricomycetidae</taxon>
        <taxon>Agaricales</taxon>
        <taxon>Marasmiineae</taxon>
        <taxon>Physalacriaceae</taxon>
        <taxon>Armillaria</taxon>
    </lineage>
</organism>
<dbReference type="Proteomes" id="UP001175228">
    <property type="component" value="Unassembled WGS sequence"/>
</dbReference>
<evidence type="ECO:0000313" key="2">
    <source>
        <dbReference type="Proteomes" id="UP001175228"/>
    </source>
</evidence>
<comment type="caution">
    <text evidence="1">The sequence shown here is derived from an EMBL/GenBank/DDBJ whole genome shotgun (WGS) entry which is preliminary data.</text>
</comment>
<dbReference type="EMBL" id="JAUEPU010000032">
    <property type="protein sequence ID" value="KAK0492000.1"/>
    <property type="molecule type" value="Genomic_DNA"/>
</dbReference>
<reference evidence="1" key="1">
    <citation type="submission" date="2023-06" db="EMBL/GenBank/DDBJ databases">
        <authorList>
            <consortium name="Lawrence Berkeley National Laboratory"/>
            <person name="Ahrendt S."/>
            <person name="Sahu N."/>
            <person name="Indic B."/>
            <person name="Wong-Bajracharya J."/>
            <person name="Merenyi Z."/>
            <person name="Ke H.-M."/>
            <person name="Monk M."/>
            <person name="Kocsube S."/>
            <person name="Drula E."/>
            <person name="Lipzen A."/>
            <person name="Balint B."/>
            <person name="Henrissat B."/>
            <person name="Andreopoulos B."/>
            <person name="Martin F.M."/>
            <person name="Harder C.B."/>
            <person name="Rigling D."/>
            <person name="Ford K.L."/>
            <person name="Foster G.D."/>
            <person name="Pangilinan J."/>
            <person name="Papanicolaou A."/>
            <person name="Barry K."/>
            <person name="LaButti K."/>
            <person name="Viragh M."/>
            <person name="Koriabine M."/>
            <person name="Yan M."/>
            <person name="Riley R."/>
            <person name="Champramary S."/>
            <person name="Plett K.L."/>
            <person name="Tsai I.J."/>
            <person name="Slot J."/>
            <person name="Sipos G."/>
            <person name="Plett J."/>
            <person name="Nagy L.G."/>
            <person name="Grigoriev I.V."/>
        </authorList>
    </citation>
    <scope>NUCLEOTIDE SEQUENCE</scope>
    <source>
        <strain evidence="1">HWK02</strain>
    </source>
</reference>
<sequence length="489" mass="55573">MSVHKMVSGMKAWQTHLKYKTLPEVTITAGKAPSLITVPKQRVYSGRMPVIPSSLANTSCASLGTAGLLAQLNTTLGTSYNMDGALSSLLEAFISRNDDFGTAYGLVRPLWYDGWMTIQDELCTLTGWSPNGLLRSLDGKRRGLYHAWMNIKDRIDVMTPINGNEWPVPIPKDTDLDLVRIEMLNLGAEYVWLDVLCLRQRGGRGEDIRGEEWKLDVPTIGHVYRITEKVWIIGGDMDGEKNVKDDVLAIFQEYLTSLENIMPITGAQCTDKLFAVLMHMQKRVSEYPVDKVAGLACLLESDRLSAYYEMQSLEDAWTALVNVMRGEYLGQMFLWYPEPGKGRRKWRPSWEQIMTELLPIHEGPLREDVHRDEETDADWYEGVNIEKGYVRGLVMGNMERSVRRGKLVIEDSAGMAHTFEVVATHQYPIPEDFYTLISGRWELGYWVIGRRMPDQRFAKVSTLRMSEDTGSIQRLARMGVGKWSRNCLS</sequence>
<evidence type="ECO:0008006" key="3">
    <source>
        <dbReference type="Google" id="ProtNLM"/>
    </source>
</evidence>